<evidence type="ECO:0000256" key="2">
    <source>
        <dbReference type="ARBA" id="ARBA00022692"/>
    </source>
</evidence>
<dbReference type="AlphaFoldDB" id="A0A0R0ANU5"/>
<feature type="transmembrane region" description="Helical" evidence="6">
    <location>
        <begin position="99"/>
        <end position="122"/>
    </location>
</feature>
<keyword evidence="4 6" id="KW-0472">Membrane</keyword>
<accession>A0A0R0ANU5</accession>
<feature type="region of interest" description="Disordered" evidence="5">
    <location>
        <begin position="209"/>
        <end position="254"/>
    </location>
</feature>
<evidence type="ECO:0000256" key="4">
    <source>
        <dbReference type="ARBA" id="ARBA00023136"/>
    </source>
</evidence>
<sequence length="254" mass="26636">MIDLLLLAVIGVSALLGLMKGFVGIVVGTVSWLLAGWAAFQFGDRAAHWLAEGAQPSMTNYLGGYVLVFIGAMVLVALLGMAVRSLVQATRLTGTDRALGFALGALRGAFFSCLLILLMGFTPMPREAAWQQSLLLPLLLPATGWMRAQLPDFQMPEVDVGGLSAPEPGKYARLDVGKLPIAGDNAALNEMMKGGVLSQVVSRALTGATGQAADADDQDPAKALPSNIDPAQVRPGHPDPARVESPGQVRPPSR</sequence>
<evidence type="ECO:0000313" key="7">
    <source>
        <dbReference type="EMBL" id="KRG43514.1"/>
    </source>
</evidence>
<feature type="transmembrane region" description="Helical" evidence="6">
    <location>
        <begin position="65"/>
        <end position="87"/>
    </location>
</feature>
<organism evidence="7 8">
    <name type="scientific">Stenotrophomonas pictorum JCM 9942</name>
    <dbReference type="NCBI Taxonomy" id="1236960"/>
    <lineage>
        <taxon>Bacteria</taxon>
        <taxon>Pseudomonadati</taxon>
        <taxon>Pseudomonadota</taxon>
        <taxon>Gammaproteobacteria</taxon>
        <taxon>Lysobacterales</taxon>
        <taxon>Lysobacteraceae</taxon>
        <taxon>Stenotrophomonas</taxon>
    </lineage>
</organism>
<dbReference type="EMBL" id="LLXS01000012">
    <property type="protein sequence ID" value="KRG43514.1"/>
    <property type="molecule type" value="Genomic_DNA"/>
</dbReference>
<evidence type="ECO:0000256" key="3">
    <source>
        <dbReference type="ARBA" id="ARBA00022989"/>
    </source>
</evidence>
<evidence type="ECO:0000256" key="6">
    <source>
        <dbReference type="SAM" id="Phobius"/>
    </source>
</evidence>
<protein>
    <submittedName>
        <fullName evidence="7">Colicin V synthesis protein</fullName>
    </submittedName>
</protein>
<dbReference type="Pfam" id="PF02674">
    <property type="entry name" value="Colicin_V"/>
    <property type="match status" value="1"/>
</dbReference>
<dbReference type="GO" id="GO:0016020">
    <property type="term" value="C:membrane"/>
    <property type="evidence" value="ECO:0007669"/>
    <property type="project" value="UniProtKB-SubCell"/>
</dbReference>
<name>A0A0R0ANU5_9GAMM</name>
<keyword evidence="3 6" id="KW-1133">Transmembrane helix</keyword>
<evidence type="ECO:0000256" key="1">
    <source>
        <dbReference type="ARBA" id="ARBA00004141"/>
    </source>
</evidence>
<evidence type="ECO:0000313" key="8">
    <source>
        <dbReference type="Proteomes" id="UP000050836"/>
    </source>
</evidence>
<dbReference type="GO" id="GO:0009403">
    <property type="term" value="P:toxin biosynthetic process"/>
    <property type="evidence" value="ECO:0007669"/>
    <property type="project" value="InterPro"/>
</dbReference>
<keyword evidence="8" id="KW-1185">Reference proteome</keyword>
<dbReference type="OrthoDB" id="9810601at2"/>
<dbReference type="InterPro" id="IPR003825">
    <property type="entry name" value="Colicin-V_CvpA"/>
</dbReference>
<dbReference type="Proteomes" id="UP000050836">
    <property type="component" value="Unassembled WGS sequence"/>
</dbReference>
<comment type="caution">
    <text evidence="7">The sequence shown here is derived from an EMBL/GenBank/DDBJ whole genome shotgun (WGS) entry which is preliminary data.</text>
</comment>
<evidence type="ECO:0000256" key="5">
    <source>
        <dbReference type="SAM" id="MobiDB-lite"/>
    </source>
</evidence>
<dbReference type="RefSeq" id="WP_054659392.1">
    <property type="nucleotide sequence ID" value="NZ_BAZI01000178.1"/>
</dbReference>
<dbReference type="InterPro" id="IPR052719">
    <property type="entry name" value="CvpA-like"/>
</dbReference>
<dbReference type="PANTHER" id="PTHR36926">
    <property type="entry name" value="COLICIN V PRODUCTION PROTEIN"/>
    <property type="match status" value="1"/>
</dbReference>
<reference evidence="7 8" key="1">
    <citation type="submission" date="2015-10" db="EMBL/GenBank/DDBJ databases">
        <title>Genome sequencing and analysis of members of genus Stenotrophomonas.</title>
        <authorList>
            <person name="Patil P.P."/>
            <person name="Midha S."/>
            <person name="Patil P.B."/>
        </authorList>
    </citation>
    <scope>NUCLEOTIDE SEQUENCE [LARGE SCALE GENOMIC DNA]</scope>
    <source>
        <strain evidence="7 8">JCM 9942</strain>
    </source>
</reference>
<keyword evidence="2 6" id="KW-0812">Transmembrane</keyword>
<comment type="subcellular location">
    <subcellularLocation>
        <location evidence="1">Membrane</location>
        <topology evidence="1">Multi-pass membrane protein</topology>
    </subcellularLocation>
</comment>
<proteinExistence type="predicted"/>
<dbReference type="PANTHER" id="PTHR36926:SF1">
    <property type="entry name" value="COLICIN V PRODUCTION PROTEIN"/>
    <property type="match status" value="1"/>
</dbReference>
<gene>
    <name evidence="7" type="ORF">ARC78_00785</name>
</gene>